<name>A0A0V0TPZ7_9BILA</name>
<gene>
    <name evidence="1" type="ORF">T05_13980</name>
</gene>
<evidence type="ECO:0000313" key="1">
    <source>
        <dbReference type="EMBL" id="KRX41024.1"/>
    </source>
</evidence>
<reference evidence="1 2" key="1">
    <citation type="submission" date="2015-01" db="EMBL/GenBank/DDBJ databases">
        <title>Evolution of Trichinella species and genotypes.</title>
        <authorList>
            <person name="Korhonen P.K."/>
            <person name="Edoardo P."/>
            <person name="Giuseppe L.R."/>
            <person name="Gasser R.B."/>
        </authorList>
    </citation>
    <scope>NUCLEOTIDE SEQUENCE [LARGE SCALE GENOMIC DNA]</scope>
    <source>
        <strain evidence="1">ISS417</strain>
    </source>
</reference>
<organism evidence="1 2">
    <name type="scientific">Trichinella murrelli</name>
    <dbReference type="NCBI Taxonomy" id="144512"/>
    <lineage>
        <taxon>Eukaryota</taxon>
        <taxon>Metazoa</taxon>
        <taxon>Ecdysozoa</taxon>
        <taxon>Nematoda</taxon>
        <taxon>Enoplea</taxon>
        <taxon>Dorylaimia</taxon>
        <taxon>Trichinellida</taxon>
        <taxon>Trichinellidae</taxon>
        <taxon>Trichinella</taxon>
    </lineage>
</organism>
<proteinExistence type="predicted"/>
<keyword evidence="2" id="KW-1185">Reference proteome</keyword>
<evidence type="ECO:0000313" key="2">
    <source>
        <dbReference type="Proteomes" id="UP000055048"/>
    </source>
</evidence>
<accession>A0A0V0TPZ7</accession>
<comment type="caution">
    <text evidence="1">The sequence shown here is derived from an EMBL/GenBank/DDBJ whole genome shotgun (WGS) entry which is preliminary data.</text>
</comment>
<protein>
    <submittedName>
        <fullName evidence="1">Uncharacterized protein</fullName>
    </submittedName>
</protein>
<dbReference type="AlphaFoldDB" id="A0A0V0TPZ7"/>
<dbReference type="Proteomes" id="UP000055048">
    <property type="component" value="Unassembled WGS sequence"/>
</dbReference>
<sequence length="61" mass="6810">MSSKQPSTSKQEKQNKLNNIAYSILHKFSGQQCNIQISLVTFASASDNARARNFHFPPSPD</sequence>
<dbReference type="EMBL" id="JYDJ01000182">
    <property type="protein sequence ID" value="KRX41024.1"/>
    <property type="molecule type" value="Genomic_DNA"/>
</dbReference>